<sequence>MKIPEHRGGSLTRVRQELRERANHGSVLASRLPITTSSYHHMSVKVSPFPSLSPKRPFHAFLRTCISLTRMVVSGPTPGGTTLPNRFLCLRLLRTSYTTPAAMSSSAPTVGSTMAMGSQLGEPPPPSLSCTHRPDGQPLARTRTGPRTRLPAVAAPTANIHG</sequence>
<feature type="non-terminal residue" evidence="2">
    <location>
        <position position="162"/>
    </location>
</feature>
<organism evidence="2 3">
    <name type="scientific">Volvox reticuliferus</name>
    <dbReference type="NCBI Taxonomy" id="1737510"/>
    <lineage>
        <taxon>Eukaryota</taxon>
        <taxon>Viridiplantae</taxon>
        <taxon>Chlorophyta</taxon>
        <taxon>core chlorophytes</taxon>
        <taxon>Chlorophyceae</taxon>
        <taxon>CS clade</taxon>
        <taxon>Chlamydomonadales</taxon>
        <taxon>Volvocaceae</taxon>
        <taxon>Volvox</taxon>
    </lineage>
</organism>
<proteinExistence type="predicted"/>
<gene>
    <name evidence="2" type="ORF">Vretimale_12447</name>
</gene>
<dbReference type="AlphaFoldDB" id="A0A8J4LTB0"/>
<reference evidence="2" key="1">
    <citation type="journal article" date="2021" name="Proc. Natl. Acad. Sci. U.S.A.">
        <title>Three genomes in the algal genus Volvox reveal the fate of a haploid sex-determining region after a transition to homothallism.</title>
        <authorList>
            <person name="Yamamoto K."/>
            <person name="Hamaji T."/>
            <person name="Kawai-Toyooka H."/>
            <person name="Matsuzaki R."/>
            <person name="Takahashi F."/>
            <person name="Nishimura Y."/>
            <person name="Kawachi M."/>
            <person name="Noguchi H."/>
            <person name="Minakuchi Y."/>
            <person name="Umen J.G."/>
            <person name="Toyoda A."/>
            <person name="Nozaki H."/>
        </authorList>
    </citation>
    <scope>NUCLEOTIDE SEQUENCE</scope>
    <source>
        <strain evidence="2">NIES-3785</strain>
    </source>
</reference>
<comment type="caution">
    <text evidence="2">The sequence shown here is derived from an EMBL/GenBank/DDBJ whole genome shotgun (WGS) entry which is preliminary data.</text>
</comment>
<protein>
    <submittedName>
        <fullName evidence="2">Uncharacterized protein</fullName>
    </submittedName>
</protein>
<feature type="compositionally biased region" description="Polar residues" evidence="1">
    <location>
        <begin position="102"/>
        <end position="116"/>
    </location>
</feature>
<dbReference type="Proteomes" id="UP000722791">
    <property type="component" value="Unassembled WGS sequence"/>
</dbReference>
<evidence type="ECO:0000313" key="3">
    <source>
        <dbReference type="Proteomes" id="UP000722791"/>
    </source>
</evidence>
<evidence type="ECO:0000313" key="2">
    <source>
        <dbReference type="EMBL" id="GIM08439.1"/>
    </source>
</evidence>
<name>A0A8J4LTB0_9CHLO</name>
<dbReference type="EMBL" id="BNCQ01000027">
    <property type="protein sequence ID" value="GIM08439.1"/>
    <property type="molecule type" value="Genomic_DNA"/>
</dbReference>
<accession>A0A8J4LTB0</accession>
<evidence type="ECO:0000256" key="1">
    <source>
        <dbReference type="SAM" id="MobiDB-lite"/>
    </source>
</evidence>
<feature type="region of interest" description="Disordered" evidence="1">
    <location>
        <begin position="102"/>
        <end position="162"/>
    </location>
</feature>